<dbReference type="AlphaFoldDB" id="T1ITX8"/>
<dbReference type="HOGENOM" id="CLU_3392764_0_0_1"/>
<protein>
    <submittedName>
        <fullName evidence="1">Uncharacterized protein</fullName>
    </submittedName>
</protein>
<evidence type="ECO:0000313" key="2">
    <source>
        <dbReference type="Proteomes" id="UP000014500"/>
    </source>
</evidence>
<dbReference type="EMBL" id="JH431506">
    <property type="status" value="NOT_ANNOTATED_CDS"/>
    <property type="molecule type" value="Genomic_DNA"/>
</dbReference>
<reference evidence="1" key="2">
    <citation type="submission" date="2015-02" db="UniProtKB">
        <authorList>
            <consortium name="EnsemblMetazoa"/>
        </authorList>
    </citation>
    <scope>IDENTIFICATION</scope>
</reference>
<dbReference type="Proteomes" id="UP000014500">
    <property type="component" value="Unassembled WGS sequence"/>
</dbReference>
<dbReference type="EnsemblMetazoa" id="SMAR004589-RA">
    <property type="protein sequence ID" value="SMAR004589-PA"/>
    <property type="gene ID" value="SMAR004589"/>
</dbReference>
<keyword evidence="2" id="KW-1185">Reference proteome</keyword>
<name>T1ITX8_STRMM</name>
<sequence>MQNANARCESSRTCLLSFRKVSSSKAVVVRVR</sequence>
<organism evidence="1 2">
    <name type="scientific">Strigamia maritima</name>
    <name type="common">European centipede</name>
    <name type="synonym">Geophilus maritimus</name>
    <dbReference type="NCBI Taxonomy" id="126957"/>
    <lineage>
        <taxon>Eukaryota</taxon>
        <taxon>Metazoa</taxon>
        <taxon>Ecdysozoa</taxon>
        <taxon>Arthropoda</taxon>
        <taxon>Myriapoda</taxon>
        <taxon>Chilopoda</taxon>
        <taxon>Pleurostigmophora</taxon>
        <taxon>Geophilomorpha</taxon>
        <taxon>Linotaeniidae</taxon>
        <taxon>Strigamia</taxon>
    </lineage>
</organism>
<proteinExistence type="predicted"/>
<reference evidence="2" key="1">
    <citation type="submission" date="2011-05" db="EMBL/GenBank/DDBJ databases">
        <authorList>
            <person name="Richards S.R."/>
            <person name="Qu J."/>
            <person name="Jiang H."/>
            <person name="Jhangiani S.N."/>
            <person name="Agravi P."/>
            <person name="Goodspeed R."/>
            <person name="Gross S."/>
            <person name="Mandapat C."/>
            <person name="Jackson L."/>
            <person name="Mathew T."/>
            <person name="Pu L."/>
            <person name="Thornton R."/>
            <person name="Saada N."/>
            <person name="Wilczek-Boney K.B."/>
            <person name="Lee S."/>
            <person name="Kovar C."/>
            <person name="Wu Y."/>
            <person name="Scherer S.E."/>
            <person name="Worley K.C."/>
            <person name="Muzny D.M."/>
            <person name="Gibbs R."/>
        </authorList>
    </citation>
    <scope>NUCLEOTIDE SEQUENCE</scope>
    <source>
        <strain evidence="2">Brora</strain>
    </source>
</reference>
<evidence type="ECO:0000313" key="1">
    <source>
        <dbReference type="EnsemblMetazoa" id="SMAR004589-PA"/>
    </source>
</evidence>
<accession>T1ITX8</accession>